<dbReference type="STRING" id="1712654.A7C91_04240"/>
<dbReference type="InterPro" id="IPR001750">
    <property type="entry name" value="ND/Mrp_TM"/>
</dbReference>
<gene>
    <name evidence="9" type="ORF">A7C91_04240</name>
</gene>
<dbReference type="EMBL" id="CP015520">
    <property type="protein sequence ID" value="ANF22469.1"/>
    <property type="molecule type" value="Genomic_DNA"/>
</dbReference>
<dbReference type="InterPro" id="IPR003918">
    <property type="entry name" value="NADH_UbQ_OxRdtase"/>
</dbReference>
<evidence type="ECO:0000256" key="4">
    <source>
        <dbReference type="ARBA" id="ARBA00022989"/>
    </source>
</evidence>
<keyword evidence="10" id="KW-1185">Reference proteome</keyword>
<dbReference type="KEGG" id="tpie:A7C91_04240"/>
<feature type="transmembrane region" description="Helical" evidence="6">
    <location>
        <begin position="6"/>
        <end position="25"/>
    </location>
</feature>
<dbReference type="GO" id="GO:0008137">
    <property type="term" value="F:NADH dehydrogenase (ubiquinone) activity"/>
    <property type="evidence" value="ECO:0007669"/>
    <property type="project" value="InterPro"/>
</dbReference>
<feature type="transmembrane region" description="Helical" evidence="6">
    <location>
        <begin position="167"/>
        <end position="192"/>
    </location>
</feature>
<evidence type="ECO:0000256" key="3">
    <source>
        <dbReference type="ARBA" id="ARBA00022692"/>
    </source>
</evidence>
<evidence type="ECO:0000256" key="5">
    <source>
        <dbReference type="ARBA" id="ARBA00023136"/>
    </source>
</evidence>
<feature type="transmembrane region" description="Helical" evidence="6">
    <location>
        <begin position="212"/>
        <end position="233"/>
    </location>
</feature>
<keyword evidence="3 6" id="KW-0812">Transmembrane</keyword>
<sequence length="522" mass="56220">MDIVGFTPVIPILFAFALPLTSIIVKGNRKVTQAYALIGTGLTLLASYELFRQVYNSSKPLIYTFGGWAAPVGIIYEVDRMSALFALVTAVLMFLIAIYSYRYLEHEEGLEWYYTLYLGLEAGLLGVLLTGDAFNLFVMIEVTSIAAYALVMFYRDRGDSICAGLKYAFIGALGTTMYFLALGILYGAFGTLNMANLSALIHGLSFPIAGTTYGNIAIASGVALALATWAFLIKAAIVPNHFWLPEAHPAAPSSISAVLSGLVVNVGVYSLIRFLYTIYGGEVSGSLSGIIHALSVILIVLGAVSAFFGALMMNVQRDVKKLIAYSTVMHMGYLVMAVGVGTQLALQAAAFHIINHAIAKALLFLAAGVFIHAAGSRDISDLAGLGRQMPVATFSLAIATLSLVGIPPFNVFFSKLLLFNALMEKSFALAMVLVLSSVIALVAYVRVFQEIWLGKPKEKATVREHGSMSGVLLILAVICLLLGLFAPYIIEHYINPAVSQAMDYRLYIQAALEYATKLKMGL</sequence>
<dbReference type="RefSeq" id="WP_068665201.1">
    <property type="nucleotide sequence ID" value="NZ_CP015520.1"/>
</dbReference>
<dbReference type="Proteomes" id="UP000076969">
    <property type="component" value="Chromosome"/>
</dbReference>
<organism evidence="9 10">
    <name type="scientific">Thermococcus piezophilus</name>
    <dbReference type="NCBI Taxonomy" id="1712654"/>
    <lineage>
        <taxon>Archaea</taxon>
        <taxon>Methanobacteriati</taxon>
        <taxon>Methanobacteriota</taxon>
        <taxon>Thermococci</taxon>
        <taxon>Thermococcales</taxon>
        <taxon>Thermococcaceae</taxon>
        <taxon>Thermococcus</taxon>
    </lineage>
</organism>
<proteinExistence type="predicted"/>
<evidence type="ECO:0000259" key="8">
    <source>
        <dbReference type="Pfam" id="PF00662"/>
    </source>
</evidence>
<evidence type="ECO:0000256" key="1">
    <source>
        <dbReference type="ARBA" id="ARBA00004651"/>
    </source>
</evidence>
<keyword evidence="2" id="KW-1003">Cell membrane</keyword>
<feature type="transmembrane region" description="Helical" evidence="6">
    <location>
        <begin position="254"/>
        <end position="278"/>
    </location>
</feature>
<dbReference type="OrthoDB" id="371891at2157"/>
<feature type="transmembrane region" description="Helical" evidence="6">
    <location>
        <begin position="34"/>
        <end position="51"/>
    </location>
</feature>
<dbReference type="Pfam" id="PF00662">
    <property type="entry name" value="Proton_antipo_N"/>
    <property type="match status" value="1"/>
</dbReference>
<feature type="transmembrane region" description="Helical" evidence="6">
    <location>
        <begin position="136"/>
        <end position="155"/>
    </location>
</feature>
<dbReference type="PANTHER" id="PTHR42703:SF1">
    <property type="entry name" value="NA(+)_H(+) ANTIPORTER SUBUNIT D1"/>
    <property type="match status" value="1"/>
</dbReference>
<accession>A0A172WGH9</accession>
<comment type="subcellular location">
    <subcellularLocation>
        <location evidence="1">Cell membrane</location>
        <topology evidence="1">Multi-pass membrane protein</topology>
    </subcellularLocation>
</comment>
<protein>
    <submittedName>
        <fullName evidence="9">Cation:proton antiporter</fullName>
    </submittedName>
</protein>
<feature type="transmembrane region" description="Helical" evidence="6">
    <location>
        <begin position="290"/>
        <end position="310"/>
    </location>
</feature>
<feature type="transmembrane region" description="Helical" evidence="6">
    <location>
        <begin position="81"/>
        <end position="100"/>
    </location>
</feature>
<evidence type="ECO:0000259" key="7">
    <source>
        <dbReference type="Pfam" id="PF00361"/>
    </source>
</evidence>
<evidence type="ECO:0000313" key="10">
    <source>
        <dbReference type="Proteomes" id="UP000076969"/>
    </source>
</evidence>
<keyword evidence="5 6" id="KW-0472">Membrane</keyword>
<name>A0A172WGH9_9EURY</name>
<feature type="transmembrane region" description="Helical" evidence="6">
    <location>
        <begin position="385"/>
        <end position="406"/>
    </location>
</feature>
<feature type="transmembrane region" description="Helical" evidence="6">
    <location>
        <begin position="468"/>
        <end position="490"/>
    </location>
</feature>
<feature type="transmembrane region" description="Helical" evidence="6">
    <location>
        <begin position="112"/>
        <end position="130"/>
    </location>
</feature>
<feature type="transmembrane region" description="Helical" evidence="6">
    <location>
        <begin position="353"/>
        <end position="373"/>
    </location>
</feature>
<reference evidence="10" key="1">
    <citation type="journal article" date="2016" name="Syst. Appl. Microbiol.">
        <title>Thermococcus piezophilus sp. nov., a novel hyperthermophilic and piezophilic archaeon with a broad pressure range for growth, isolated from a deepest hydrothermal vent at the Mid-Cayman Rise.</title>
        <authorList>
            <person name="Dalmasso C."/>
            <person name="Oger P."/>
            <person name="Selva G."/>
            <person name="Courtine D."/>
            <person name="L'Haridon S."/>
            <person name="Garlaschelli A."/>
            <person name="Roussel E."/>
            <person name="Miyazaki J."/>
            <person name="Reveillaud J."/>
            <person name="Jebbar M."/>
            <person name="Takai K."/>
            <person name="Maignien L."/>
            <person name="Alain K."/>
        </authorList>
    </citation>
    <scope>NUCLEOTIDE SEQUENCE [LARGE SCALE GENOMIC DNA]</scope>
    <source>
        <strain evidence="10">CDGS</strain>
    </source>
</reference>
<dbReference type="GO" id="GO:0042773">
    <property type="term" value="P:ATP synthesis coupled electron transport"/>
    <property type="evidence" value="ECO:0007669"/>
    <property type="project" value="InterPro"/>
</dbReference>
<dbReference type="InterPro" id="IPR050586">
    <property type="entry name" value="CPA3_Na-H_Antiporter_D"/>
</dbReference>
<dbReference type="GeneID" id="28495376"/>
<dbReference type="InterPro" id="IPR001516">
    <property type="entry name" value="Proton_antipo_N"/>
</dbReference>
<dbReference type="PRINTS" id="PR01437">
    <property type="entry name" value="NUOXDRDTASE4"/>
</dbReference>
<feature type="domain" description="NADH-Ubiquinone oxidoreductase (complex I) chain 5 N-terminal" evidence="8">
    <location>
        <begin position="75"/>
        <end position="113"/>
    </location>
</feature>
<dbReference type="PANTHER" id="PTHR42703">
    <property type="entry name" value="NADH DEHYDROGENASE"/>
    <property type="match status" value="1"/>
</dbReference>
<feature type="domain" description="NADH:quinone oxidoreductase/Mrp antiporter transmembrane" evidence="7">
    <location>
        <begin position="132"/>
        <end position="439"/>
    </location>
</feature>
<evidence type="ECO:0000313" key="9">
    <source>
        <dbReference type="EMBL" id="ANF22469.1"/>
    </source>
</evidence>
<evidence type="ECO:0000256" key="6">
    <source>
        <dbReference type="SAM" id="Phobius"/>
    </source>
</evidence>
<feature type="transmembrane region" description="Helical" evidence="6">
    <location>
        <begin position="322"/>
        <end position="341"/>
    </location>
</feature>
<evidence type="ECO:0000256" key="2">
    <source>
        <dbReference type="ARBA" id="ARBA00022475"/>
    </source>
</evidence>
<dbReference type="AlphaFoldDB" id="A0A172WGH9"/>
<dbReference type="Pfam" id="PF00361">
    <property type="entry name" value="Proton_antipo_M"/>
    <property type="match status" value="1"/>
</dbReference>
<dbReference type="GO" id="GO:0005886">
    <property type="term" value="C:plasma membrane"/>
    <property type="evidence" value="ECO:0007669"/>
    <property type="project" value="UniProtKB-SubCell"/>
</dbReference>
<keyword evidence="4 6" id="KW-1133">Transmembrane helix</keyword>
<feature type="transmembrane region" description="Helical" evidence="6">
    <location>
        <begin position="426"/>
        <end position="447"/>
    </location>
</feature>